<proteinExistence type="predicted"/>
<reference evidence="2 3" key="1">
    <citation type="journal article" date="2019" name="J Genomics">
        <title>The Draft Genome of a Hydrogen-producing Cyanobacterium, Arthrospira platensis NIES-46.</title>
        <authorList>
            <person name="Suzuki S."/>
            <person name="Yamaguchi H."/>
            <person name="Kawachi M."/>
        </authorList>
    </citation>
    <scope>NUCLEOTIDE SEQUENCE [LARGE SCALE GENOMIC DNA]</scope>
    <source>
        <strain evidence="2 3">NIES-46</strain>
    </source>
</reference>
<keyword evidence="3" id="KW-1185">Reference proteome</keyword>
<protein>
    <recommendedName>
        <fullName evidence="1">Peptidase C39-like domain-containing protein</fullName>
    </recommendedName>
</protein>
<dbReference type="GeneID" id="301683995"/>
<dbReference type="RefSeq" id="WP_152088606.1">
    <property type="nucleotide sequence ID" value="NZ_BIMW01000123.1"/>
</dbReference>
<dbReference type="Pfam" id="PF13529">
    <property type="entry name" value="Peptidase_C39_2"/>
    <property type="match status" value="1"/>
</dbReference>
<evidence type="ECO:0000259" key="1">
    <source>
        <dbReference type="Pfam" id="PF13529"/>
    </source>
</evidence>
<evidence type="ECO:0000313" key="3">
    <source>
        <dbReference type="Proteomes" id="UP000326169"/>
    </source>
</evidence>
<accession>A0A5M3TCE0</accession>
<dbReference type="InterPro" id="IPR039564">
    <property type="entry name" value="Peptidase_C39-like"/>
</dbReference>
<dbReference type="EMBL" id="BIMW01000123">
    <property type="protein sequence ID" value="GCE95129.1"/>
    <property type="molecule type" value="Genomic_DNA"/>
</dbReference>
<evidence type="ECO:0000313" key="2">
    <source>
        <dbReference type="EMBL" id="GCE95129.1"/>
    </source>
</evidence>
<feature type="domain" description="Peptidase C39-like" evidence="1">
    <location>
        <begin position="720"/>
        <end position="844"/>
    </location>
</feature>
<organism evidence="2 3">
    <name type="scientific">Limnospira platensis NIES-46</name>
    <dbReference type="NCBI Taxonomy" id="1236695"/>
    <lineage>
        <taxon>Bacteria</taxon>
        <taxon>Bacillati</taxon>
        <taxon>Cyanobacteriota</taxon>
        <taxon>Cyanophyceae</taxon>
        <taxon>Oscillatoriophycideae</taxon>
        <taxon>Oscillatoriales</taxon>
        <taxon>Sirenicapillariaceae</taxon>
        <taxon>Limnospira</taxon>
    </lineage>
</organism>
<name>A0A5M3TCE0_LIMPL</name>
<dbReference type="SUPFAM" id="SSF54001">
    <property type="entry name" value="Cysteine proteinases"/>
    <property type="match status" value="1"/>
</dbReference>
<comment type="caution">
    <text evidence="2">The sequence shown here is derived from an EMBL/GenBank/DDBJ whole genome shotgun (WGS) entry which is preliminary data.</text>
</comment>
<sequence length="883" mass="98363">MSETILSYLGPNDIIIDQPVVLIGNYASQYIDTISVLAEDQYPLPTQLSPRLGIWFISMPKGFNTAGKRWLRVQGKDKSGKIVADTLAEFTVGNTGLNIGLSPQLIILKNTSFKHEAIATDRLASEQKYDLSTGEILAVDSYEVQNDHFAIQLTNPLGNLGRNGYFYRSDILLMQGSQILWFNRDDIPPNPPGTKLILITHDTVIKRSPDDRAQLPENAIYPLSQGSSYLALGYACVADHFRVTLTESLPGYGHVGYLYRYHLQMFQGDREITFDHNAITLTIINTTLFKKRPIDSAYLSPEEQVTLPAGMIYGVQSYTTEQGHLKVALTENFPGFGNTGYFFPDFVQLNRATASYSPTPSLTYDGPPEVLINTPVVLKGKFDGQQAIAVSLVAEDRYPLEVVINRQAGTWTVNLEAGFSEPGYRWLRLKATDAQGQLVGSQIVNITVSENAMTVGESLQLDVIEDTLFKVSPLDANLLGSEQKVTVPAGQTFKVIKYGLVDGHLKLLLENGIPPIGSFGYFFRGHVRLRQGTTTLAFDMEEVPDTNISAQMLVTTTTRIKAQPIDSANLAPDQFAELLLGQTFAIRGYASLLGHFRVTLDQSIPGFGNVGYVYWQHVSLLRDGKAIAYNPDAITMTMRETTVLKKRPVDSGQLAESEKTTLPLGRVYGVSSYSIEQSHVRVALTEELPNFGNTGYIFPKFVKFQRGGKVFDPTPPQVQINVPYFSQRDNPRFYWSTCNVTCIAMVMHYYGVRSKWGGQLEDELLQWCFDYAGQGSQTNHSVLSALIRAYGFQSSFSTTRRWSEVRNELINSRPVVLAGDFTPSGHIVTVIGYNRYGYIVHDPWGDAYTGYSNTEGRRIAYSYSYLNRVCGPDGNVWAHFIRP</sequence>
<gene>
    <name evidence="2" type="ORF">NIES46_31910</name>
</gene>
<dbReference type="InterPro" id="IPR038765">
    <property type="entry name" value="Papain-like_cys_pep_sf"/>
</dbReference>
<dbReference type="Proteomes" id="UP000326169">
    <property type="component" value="Unassembled WGS sequence"/>
</dbReference>
<dbReference type="Gene3D" id="3.90.70.10">
    <property type="entry name" value="Cysteine proteinases"/>
    <property type="match status" value="1"/>
</dbReference>